<dbReference type="Proteomes" id="UP000637980">
    <property type="component" value="Unassembled WGS sequence"/>
</dbReference>
<name>A0ABQ3EKJ2_9HYPH</name>
<keyword evidence="2" id="KW-1185">Reference proteome</keyword>
<dbReference type="Pfam" id="PF20471">
    <property type="entry name" value="DUF6716"/>
    <property type="match status" value="1"/>
</dbReference>
<gene>
    <name evidence="1" type="ORF">GCM10007094_37220</name>
</gene>
<sequence>MKTLIIASYDSFLTAGARLASRMEEHGVDVDVAVLRIKPNQVASRQMTEAACTRKVFDVSFDSLANPTFMGQYEGYVLSIDGPSCKRLFMRLSICSGYRPAILTLYPGLVFRFDYDGFSARAPSDLVWLNSQKDLEKYRALTSSLGKPDNGRNFGLATLLDEGAASEMVKCENRPSKTIVFFEQVVIPSSKADREILVRLLLDLAKKYSEHKILVKPRMKPKEKTIHKLKADLHIEKIFQRQKESIPSNIQITYQRAGSLLMNCDACLTISSTVAIEAIHRGVRPVIINDFGFHDDSGVPFFLGSGLISSLADIDVDKLAEPNPAWLSDHFTEVSCTAAPLLAEFMQLAKSARENHLPPIDVSPWLGSEQVLAELRSSYSDDDIALGWYRKPGKKLPIKVLSDIYQAFSGFFR</sequence>
<comment type="caution">
    <text evidence="1">The sequence shown here is derived from an EMBL/GenBank/DDBJ whole genome shotgun (WGS) entry which is preliminary data.</text>
</comment>
<accession>A0ABQ3EKJ2</accession>
<dbReference type="InterPro" id="IPR046561">
    <property type="entry name" value="DUF6716"/>
</dbReference>
<protein>
    <submittedName>
        <fullName evidence="1">Uncharacterized protein</fullName>
    </submittedName>
</protein>
<reference evidence="2" key="1">
    <citation type="journal article" date="2019" name="Int. J. Syst. Evol. Microbiol.">
        <title>The Global Catalogue of Microorganisms (GCM) 10K type strain sequencing project: providing services to taxonomists for standard genome sequencing and annotation.</title>
        <authorList>
            <consortium name="The Broad Institute Genomics Platform"/>
            <consortium name="The Broad Institute Genome Sequencing Center for Infectious Disease"/>
            <person name="Wu L."/>
            <person name="Ma J."/>
        </authorList>
    </citation>
    <scope>NUCLEOTIDE SEQUENCE [LARGE SCALE GENOMIC DNA]</scope>
    <source>
        <strain evidence="2">KCTC 12861</strain>
    </source>
</reference>
<proteinExistence type="predicted"/>
<dbReference type="EMBL" id="BMXE01000008">
    <property type="protein sequence ID" value="GHB44450.1"/>
    <property type="molecule type" value="Genomic_DNA"/>
</dbReference>
<dbReference type="RefSeq" id="WP_189438318.1">
    <property type="nucleotide sequence ID" value="NZ_BMXE01000008.1"/>
</dbReference>
<organism evidence="1 2">
    <name type="scientific">Pseudovibrio japonicus</name>
    <dbReference type="NCBI Taxonomy" id="366534"/>
    <lineage>
        <taxon>Bacteria</taxon>
        <taxon>Pseudomonadati</taxon>
        <taxon>Pseudomonadota</taxon>
        <taxon>Alphaproteobacteria</taxon>
        <taxon>Hyphomicrobiales</taxon>
        <taxon>Stappiaceae</taxon>
        <taxon>Pseudovibrio</taxon>
    </lineage>
</organism>
<evidence type="ECO:0000313" key="2">
    <source>
        <dbReference type="Proteomes" id="UP000637980"/>
    </source>
</evidence>
<evidence type="ECO:0000313" key="1">
    <source>
        <dbReference type="EMBL" id="GHB44450.1"/>
    </source>
</evidence>